<keyword evidence="5 6" id="KW-0961">Cell wall biogenesis/degradation</keyword>
<dbReference type="Pfam" id="PF12229">
    <property type="entry name" value="PG_binding_4"/>
    <property type="match status" value="2"/>
</dbReference>
<dbReference type="Gene3D" id="3.10.20.800">
    <property type="match status" value="1"/>
</dbReference>
<dbReference type="PANTHER" id="PTHR30582:SF33">
    <property type="entry name" value="EXPORTED PROTEIN"/>
    <property type="match status" value="1"/>
</dbReference>
<dbReference type="CDD" id="cd16913">
    <property type="entry name" value="YkuD_like"/>
    <property type="match status" value="1"/>
</dbReference>
<comment type="pathway">
    <text evidence="1 6">Cell wall biogenesis; peptidoglycan biosynthesis.</text>
</comment>
<reference evidence="8 9" key="1">
    <citation type="submission" date="2016-10" db="EMBL/GenBank/DDBJ databases">
        <authorList>
            <person name="de Groot N.N."/>
        </authorList>
    </citation>
    <scope>NUCLEOTIDE SEQUENCE [LARGE SCALE GENOMIC DNA]</scope>
    <source>
        <strain evidence="8 9">DSM 15695</strain>
    </source>
</reference>
<dbReference type="InterPro" id="IPR005490">
    <property type="entry name" value="LD_TPept_cat_dom"/>
</dbReference>
<evidence type="ECO:0000259" key="7">
    <source>
        <dbReference type="PROSITE" id="PS52029"/>
    </source>
</evidence>
<dbReference type="Pfam" id="PF03734">
    <property type="entry name" value="YkuD"/>
    <property type="match status" value="1"/>
</dbReference>
<accession>A0A1H9FGZ6</accession>
<dbReference type="EMBL" id="FOEN01000009">
    <property type="protein sequence ID" value="SEQ37206.1"/>
    <property type="molecule type" value="Genomic_DNA"/>
</dbReference>
<feature type="active site" description="Nucleophile" evidence="6">
    <location>
        <position position="434"/>
    </location>
</feature>
<dbReference type="PANTHER" id="PTHR30582">
    <property type="entry name" value="L,D-TRANSPEPTIDASE"/>
    <property type="match status" value="1"/>
</dbReference>
<dbReference type="UniPathway" id="UPA00219"/>
<dbReference type="InterPro" id="IPR038054">
    <property type="entry name" value="LD_TPept-like_central_sf"/>
</dbReference>
<feature type="active site" description="Proton donor/acceptor" evidence="6">
    <location>
        <position position="413"/>
    </location>
</feature>
<evidence type="ECO:0000256" key="6">
    <source>
        <dbReference type="PROSITE-ProRule" id="PRU01373"/>
    </source>
</evidence>
<organism evidence="8 9">
    <name type="scientific">Ignavigranum ruoffiae</name>
    <dbReference type="NCBI Taxonomy" id="89093"/>
    <lineage>
        <taxon>Bacteria</taxon>
        <taxon>Bacillati</taxon>
        <taxon>Bacillota</taxon>
        <taxon>Bacilli</taxon>
        <taxon>Lactobacillales</taxon>
        <taxon>Aerococcaceae</taxon>
        <taxon>Ignavigranum</taxon>
    </lineage>
</organism>
<evidence type="ECO:0000256" key="3">
    <source>
        <dbReference type="ARBA" id="ARBA00022960"/>
    </source>
</evidence>
<dbReference type="GO" id="GO:0018104">
    <property type="term" value="P:peptidoglycan-protein cross-linking"/>
    <property type="evidence" value="ECO:0007669"/>
    <property type="project" value="TreeGrafter"/>
</dbReference>
<dbReference type="GO" id="GO:0071555">
    <property type="term" value="P:cell wall organization"/>
    <property type="evidence" value="ECO:0007669"/>
    <property type="project" value="UniProtKB-UniRule"/>
</dbReference>
<dbReference type="Gene3D" id="2.40.440.10">
    <property type="entry name" value="L,D-transpeptidase catalytic domain-like"/>
    <property type="match status" value="1"/>
</dbReference>
<evidence type="ECO:0000256" key="1">
    <source>
        <dbReference type="ARBA" id="ARBA00004752"/>
    </source>
</evidence>
<dbReference type="GO" id="GO:0008360">
    <property type="term" value="P:regulation of cell shape"/>
    <property type="evidence" value="ECO:0007669"/>
    <property type="project" value="UniProtKB-UniRule"/>
</dbReference>
<dbReference type="Proteomes" id="UP000198833">
    <property type="component" value="Unassembled WGS sequence"/>
</dbReference>
<dbReference type="GO" id="GO:0005576">
    <property type="term" value="C:extracellular region"/>
    <property type="evidence" value="ECO:0007669"/>
    <property type="project" value="TreeGrafter"/>
</dbReference>
<dbReference type="InterPro" id="IPR022029">
    <property type="entry name" value="YoaR-like_PG-bd"/>
</dbReference>
<dbReference type="GO" id="GO:0071972">
    <property type="term" value="F:peptidoglycan L,D-transpeptidase activity"/>
    <property type="evidence" value="ECO:0007669"/>
    <property type="project" value="TreeGrafter"/>
</dbReference>
<evidence type="ECO:0000256" key="5">
    <source>
        <dbReference type="ARBA" id="ARBA00023316"/>
    </source>
</evidence>
<keyword evidence="2" id="KW-0808">Transferase</keyword>
<dbReference type="OrthoDB" id="3176960at2"/>
<dbReference type="AlphaFoldDB" id="A0A1H9FGZ6"/>
<evidence type="ECO:0000313" key="9">
    <source>
        <dbReference type="Proteomes" id="UP000198833"/>
    </source>
</evidence>
<dbReference type="PROSITE" id="PS52029">
    <property type="entry name" value="LD_TPASE"/>
    <property type="match status" value="1"/>
</dbReference>
<keyword evidence="3 6" id="KW-0133">Cell shape</keyword>
<dbReference type="SUPFAM" id="SSF143985">
    <property type="entry name" value="L,D-transpeptidase pre-catalytic domain-like"/>
    <property type="match status" value="1"/>
</dbReference>
<keyword evidence="9" id="KW-1185">Reference proteome</keyword>
<feature type="domain" description="L,D-TPase catalytic" evidence="7">
    <location>
        <begin position="334"/>
        <end position="458"/>
    </location>
</feature>
<dbReference type="GO" id="GO:0016740">
    <property type="term" value="F:transferase activity"/>
    <property type="evidence" value="ECO:0007669"/>
    <property type="project" value="UniProtKB-KW"/>
</dbReference>
<protein>
    <submittedName>
        <fullName evidence="8">Putative peptidoglycan binding domain-containing protein</fullName>
    </submittedName>
</protein>
<keyword evidence="4 6" id="KW-0573">Peptidoglycan synthesis</keyword>
<evidence type="ECO:0000256" key="2">
    <source>
        <dbReference type="ARBA" id="ARBA00022679"/>
    </source>
</evidence>
<sequence>MKKVIISALSIVLILLLGYGFGIYHYAEKFQPNTKIGQVDVSNMTLAEAKEAVEQNLVNQEVEITENGKSLGKFAMKDLNPKLDTIDQLQKIYNAQNPNLWLFSYFKGQHFDGDTLKNIDIDDKVLNQALLKAGLDNSERTPASDATIDYNESKGYYVVDAKEGNQVDLTQLKEAIASQLQDGQQKIEVNQYYMQPTLTADDESIQNTMKQIDEATSTKITLTIDGHDEVIPQKEIEKWIYFDGSNQIVYDEALIQEFLKTYNDQYATFLKERTFKSTLRGEVTVQPGTLGWSIDREAEAAQIAQDLYKGEDVKRDPAIAGTGYGNNGNDIGDTYVEIDVLNQTMFIYKDGQEVLQTPIVTGQIGTDTVPGAYSVWDKEENAELKGYNPRTQRDYVQPVAYWMPFDDTGQGIHDANWQSNFGGNTYQVSGSLGCINTPPDIMPEVFAAVELGTPVIVFE</sequence>
<name>A0A1H9FGZ6_9LACT</name>
<evidence type="ECO:0000256" key="4">
    <source>
        <dbReference type="ARBA" id="ARBA00022984"/>
    </source>
</evidence>
<proteinExistence type="predicted"/>
<gene>
    <name evidence="8" type="ORF">SAMN04488558_10946</name>
</gene>
<dbReference type="SUPFAM" id="SSF141523">
    <property type="entry name" value="L,D-transpeptidase catalytic domain-like"/>
    <property type="match status" value="1"/>
</dbReference>
<dbReference type="RefSeq" id="WP_092572396.1">
    <property type="nucleotide sequence ID" value="NZ_CALUDV010000011.1"/>
</dbReference>
<dbReference type="InterPro" id="IPR050979">
    <property type="entry name" value="LD-transpeptidase"/>
</dbReference>
<evidence type="ECO:0000313" key="8">
    <source>
        <dbReference type="EMBL" id="SEQ37206.1"/>
    </source>
</evidence>
<dbReference type="STRING" id="89093.SAMN04488558_10946"/>
<dbReference type="InterPro" id="IPR038063">
    <property type="entry name" value="Transpep_catalytic_dom"/>
</dbReference>